<dbReference type="InterPro" id="IPR043128">
    <property type="entry name" value="Rev_trsase/Diguanyl_cyclase"/>
</dbReference>
<dbReference type="RefSeq" id="WP_164450463.1">
    <property type="nucleotide sequence ID" value="NZ_JAAIJQ010000002.1"/>
</dbReference>
<evidence type="ECO:0000256" key="1">
    <source>
        <dbReference type="ARBA" id="ARBA00001946"/>
    </source>
</evidence>
<proteinExistence type="predicted"/>
<dbReference type="InterPro" id="IPR000160">
    <property type="entry name" value="GGDEF_dom"/>
</dbReference>
<dbReference type="Gene3D" id="3.30.70.270">
    <property type="match status" value="1"/>
</dbReference>
<dbReference type="Pfam" id="PF00990">
    <property type="entry name" value="GGDEF"/>
    <property type="match status" value="1"/>
</dbReference>
<dbReference type="Gene3D" id="3.30.450.20">
    <property type="entry name" value="PAS domain"/>
    <property type="match status" value="1"/>
</dbReference>
<evidence type="ECO:0000313" key="4">
    <source>
        <dbReference type="Proteomes" id="UP000483379"/>
    </source>
</evidence>
<dbReference type="Proteomes" id="UP000483379">
    <property type="component" value="Unassembled WGS sequence"/>
</dbReference>
<name>A0A6M0JVS3_9GAMM</name>
<dbReference type="AlphaFoldDB" id="A0A6M0JVS3"/>
<organism evidence="3 4">
    <name type="scientific">Thiorhodococcus minor</name>
    <dbReference type="NCBI Taxonomy" id="57489"/>
    <lineage>
        <taxon>Bacteria</taxon>
        <taxon>Pseudomonadati</taxon>
        <taxon>Pseudomonadota</taxon>
        <taxon>Gammaproteobacteria</taxon>
        <taxon>Chromatiales</taxon>
        <taxon>Chromatiaceae</taxon>
        <taxon>Thiorhodococcus</taxon>
    </lineage>
</organism>
<keyword evidence="4" id="KW-1185">Reference proteome</keyword>
<accession>A0A6M0JVS3</accession>
<dbReference type="SUPFAM" id="SSF55781">
    <property type="entry name" value="GAF domain-like"/>
    <property type="match status" value="1"/>
</dbReference>
<evidence type="ECO:0000259" key="2">
    <source>
        <dbReference type="PROSITE" id="PS50887"/>
    </source>
</evidence>
<comment type="caution">
    <text evidence="3">The sequence shown here is derived from an EMBL/GenBank/DDBJ whole genome shotgun (WGS) entry which is preliminary data.</text>
</comment>
<evidence type="ECO:0000313" key="3">
    <source>
        <dbReference type="EMBL" id="NEV60417.1"/>
    </source>
</evidence>
<dbReference type="InterPro" id="IPR029787">
    <property type="entry name" value="Nucleotide_cyclase"/>
</dbReference>
<dbReference type="InterPro" id="IPR029016">
    <property type="entry name" value="GAF-like_dom_sf"/>
</dbReference>
<dbReference type="SUPFAM" id="SSF55785">
    <property type="entry name" value="PYP-like sensor domain (PAS domain)"/>
    <property type="match status" value="1"/>
</dbReference>
<dbReference type="SMART" id="SM00267">
    <property type="entry name" value="GGDEF"/>
    <property type="match status" value="1"/>
</dbReference>
<dbReference type="InterPro" id="IPR003018">
    <property type="entry name" value="GAF"/>
</dbReference>
<sequence length="489" mass="54594">MSTASDKGLVKLAQYLAGISAHQAIWPEIANALVQLLGIEVAAVGERDPGGKTRLAHWSCAADTDQRLRDDHQSMLLAAMDEVRDSGFFTSRRLMPEDGRTAHPWELLFLPMMRGNQVTAVLLIGAKRTTAFTRQELDFHLAIAGLAAVTAERLIGERELQQHRAHLEELVAQRSGELLESNRRLHQEVAQRQQVEVALRAEKDNLLRILEAMDDFVLIVGPDHHVQYRNPAIKTALGDGGQQLCHELLSGQEQPCSDCRLTETPRARSQRVEWQCATNGRIYDRTMTELQDITDGEFSSTLVILRDITERKRSEEQVRQMAYHDDLTGLPNRLMFQEQLRIELSRAERNGTKLALFMLDLDKFKAVNDTLGHHAGDQLLREASQRMRAQIRGQDILARTGGDEFMLILPDLHAEEGAIRVAAKLVDAFAAPFALSGTSAHVTASIGIALYPDQGLAGKVLIENADRAMYEAKHRGRSGYWFAHDLPSG</sequence>
<dbReference type="FunFam" id="3.30.70.270:FF:000001">
    <property type="entry name" value="Diguanylate cyclase domain protein"/>
    <property type="match status" value="1"/>
</dbReference>
<dbReference type="InterPro" id="IPR035965">
    <property type="entry name" value="PAS-like_dom_sf"/>
</dbReference>
<dbReference type="CDD" id="cd01949">
    <property type="entry name" value="GGDEF"/>
    <property type="match status" value="1"/>
</dbReference>
<dbReference type="SUPFAM" id="SSF55073">
    <property type="entry name" value="Nucleotide cyclase"/>
    <property type="match status" value="1"/>
</dbReference>
<feature type="domain" description="GGDEF" evidence="2">
    <location>
        <begin position="352"/>
        <end position="485"/>
    </location>
</feature>
<dbReference type="Pfam" id="PF13185">
    <property type="entry name" value="GAF_2"/>
    <property type="match status" value="1"/>
</dbReference>
<dbReference type="Gene3D" id="3.30.450.40">
    <property type="match status" value="1"/>
</dbReference>
<gene>
    <name evidence="3" type="ORF">G3446_00665</name>
</gene>
<dbReference type="InterPro" id="IPR052163">
    <property type="entry name" value="DGC-Regulatory_Protein"/>
</dbReference>
<dbReference type="PROSITE" id="PS50887">
    <property type="entry name" value="GGDEF"/>
    <property type="match status" value="1"/>
</dbReference>
<dbReference type="GO" id="GO:0003824">
    <property type="term" value="F:catalytic activity"/>
    <property type="evidence" value="ECO:0007669"/>
    <property type="project" value="UniProtKB-ARBA"/>
</dbReference>
<dbReference type="PANTHER" id="PTHR46663">
    <property type="entry name" value="DIGUANYLATE CYCLASE DGCT-RELATED"/>
    <property type="match status" value="1"/>
</dbReference>
<comment type="cofactor">
    <cofactor evidence="1">
        <name>Mg(2+)</name>
        <dbReference type="ChEBI" id="CHEBI:18420"/>
    </cofactor>
</comment>
<protein>
    <submittedName>
        <fullName evidence="3">Diguanylate cyclase</fullName>
    </submittedName>
</protein>
<dbReference type="NCBIfam" id="TIGR00254">
    <property type="entry name" value="GGDEF"/>
    <property type="match status" value="1"/>
</dbReference>
<dbReference type="PANTHER" id="PTHR46663:SF3">
    <property type="entry name" value="SLL0267 PROTEIN"/>
    <property type="match status" value="1"/>
</dbReference>
<reference evidence="3 4" key="1">
    <citation type="submission" date="2020-02" db="EMBL/GenBank/DDBJ databases">
        <title>Genome sequences of Thiorhodococcus mannitoliphagus and Thiorhodococcus minor, purple sulfur photosynthetic bacteria in the gammaproteobacterial family, Chromatiaceae.</title>
        <authorList>
            <person name="Aviles F.A."/>
            <person name="Meyer T.E."/>
            <person name="Kyndt J.A."/>
        </authorList>
    </citation>
    <scope>NUCLEOTIDE SEQUENCE [LARGE SCALE GENOMIC DNA]</scope>
    <source>
        <strain evidence="3 4">DSM 11518</strain>
    </source>
</reference>
<dbReference type="EMBL" id="JAAIJQ010000002">
    <property type="protein sequence ID" value="NEV60417.1"/>
    <property type="molecule type" value="Genomic_DNA"/>
</dbReference>